<reference evidence="1" key="1">
    <citation type="submission" date="2014-09" db="EMBL/GenBank/DDBJ databases">
        <title>Genome sequence of the luminous mushroom Mycena chlorophos for searching fungal bioluminescence genes.</title>
        <authorList>
            <person name="Tanaka Y."/>
            <person name="Kasuga D."/>
            <person name="Oba Y."/>
            <person name="Hase S."/>
            <person name="Sato K."/>
            <person name="Oba Y."/>
            <person name="Sakakibara Y."/>
        </authorList>
    </citation>
    <scope>NUCLEOTIDE SEQUENCE</scope>
</reference>
<dbReference type="Gene3D" id="1.20.1280.50">
    <property type="match status" value="1"/>
</dbReference>
<gene>
    <name evidence="1" type="ORF">MCHLO_00872</name>
</gene>
<evidence type="ECO:0000313" key="1">
    <source>
        <dbReference type="EMBL" id="GAT43182.1"/>
    </source>
</evidence>
<dbReference type="SUPFAM" id="SSF52058">
    <property type="entry name" value="L domain-like"/>
    <property type="match status" value="1"/>
</dbReference>
<evidence type="ECO:0008006" key="3">
    <source>
        <dbReference type="Google" id="ProtNLM"/>
    </source>
</evidence>
<protein>
    <recommendedName>
        <fullName evidence="3">F-box domain-containing protein</fullName>
    </recommendedName>
</protein>
<sequence length="360" mass="40681">MENAHILTLPPEIIAEIFQAYLPAYPLCPDIFTNDSPVQLSHICSEWRQIALFTPSLWRAIGIYAQPLGGPQTLAKKMRCIETFLERSGSYPLSIRVTGASSPDKQSRETLIDTLLPHRARWQYLVLHGHRSALARITGTFPQLLGAELVASYEIINEQHPLLPQLEAPALHSLSLWHIALTSVPSPHQLTRIYLTNYAPVECVPFLHQCPNLVFLSVTFTDIPRDLYLLLVSLPPQKIHFPQLRTLVLQAPRSLAHVDYDIVERFLVPSVRRLQISAHLLESDPIGKIRALVAQSGCRLDELRVLDPRWEFQRLDRLYEPEGKGLKDIASAYQLESGGFRRAEWAEEALPFGVGPHILS</sequence>
<evidence type="ECO:0000313" key="2">
    <source>
        <dbReference type="Proteomes" id="UP000815677"/>
    </source>
</evidence>
<accession>A0ABQ0KWX3</accession>
<name>A0ABQ0KWX3_MYCCL</name>
<dbReference type="Proteomes" id="UP000815677">
    <property type="component" value="Unassembled WGS sequence"/>
</dbReference>
<keyword evidence="2" id="KW-1185">Reference proteome</keyword>
<proteinExistence type="predicted"/>
<organism evidence="1 2">
    <name type="scientific">Mycena chlorophos</name>
    <name type="common">Agaric fungus</name>
    <name type="synonym">Agaricus chlorophos</name>
    <dbReference type="NCBI Taxonomy" id="658473"/>
    <lineage>
        <taxon>Eukaryota</taxon>
        <taxon>Fungi</taxon>
        <taxon>Dikarya</taxon>
        <taxon>Basidiomycota</taxon>
        <taxon>Agaricomycotina</taxon>
        <taxon>Agaricomycetes</taxon>
        <taxon>Agaricomycetidae</taxon>
        <taxon>Agaricales</taxon>
        <taxon>Marasmiineae</taxon>
        <taxon>Mycenaceae</taxon>
        <taxon>Mycena</taxon>
    </lineage>
</organism>
<dbReference type="EMBL" id="DF838687">
    <property type="protein sequence ID" value="GAT43182.1"/>
    <property type="molecule type" value="Genomic_DNA"/>
</dbReference>